<organism evidence="2 3">
    <name type="scientific">Dunaliella salina</name>
    <name type="common">Green alga</name>
    <name type="synonym">Protococcus salinus</name>
    <dbReference type="NCBI Taxonomy" id="3046"/>
    <lineage>
        <taxon>Eukaryota</taxon>
        <taxon>Viridiplantae</taxon>
        <taxon>Chlorophyta</taxon>
        <taxon>core chlorophytes</taxon>
        <taxon>Chlorophyceae</taxon>
        <taxon>CS clade</taxon>
        <taxon>Chlamydomonadales</taxon>
        <taxon>Dunaliellaceae</taxon>
        <taxon>Dunaliella</taxon>
    </lineage>
</organism>
<protein>
    <submittedName>
        <fullName evidence="2">Uncharacterized protein</fullName>
    </submittedName>
</protein>
<evidence type="ECO:0000256" key="1">
    <source>
        <dbReference type="ARBA" id="ARBA00022741"/>
    </source>
</evidence>
<dbReference type="PANTHER" id="PTHR17583:SF0">
    <property type="entry name" value="PHOSPHOINOSITIDE 3-KINASE REGULATORY SUBUNIT 4"/>
    <property type="match status" value="1"/>
</dbReference>
<dbReference type="InterPro" id="IPR036322">
    <property type="entry name" value="WD40_repeat_dom_sf"/>
</dbReference>
<comment type="caution">
    <text evidence="2">The sequence shown here is derived from an EMBL/GenBank/DDBJ whole genome shotgun (WGS) entry which is preliminary data.</text>
</comment>
<dbReference type="EMBL" id="MU069788">
    <property type="protein sequence ID" value="KAF5833847.1"/>
    <property type="molecule type" value="Genomic_DNA"/>
</dbReference>
<dbReference type="InterPro" id="IPR015943">
    <property type="entry name" value="WD40/YVTN_repeat-like_dom_sf"/>
</dbReference>
<dbReference type="Proteomes" id="UP000815325">
    <property type="component" value="Unassembled WGS sequence"/>
</dbReference>
<dbReference type="Gene3D" id="2.130.10.10">
    <property type="entry name" value="YVTN repeat-like/Quinoprotein amine dehydrogenase"/>
    <property type="match status" value="1"/>
</dbReference>
<evidence type="ECO:0000313" key="2">
    <source>
        <dbReference type="EMBL" id="KAF5833847.1"/>
    </source>
</evidence>
<sequence>PGGRITSVAAVEDDASIASASATGSIHVWRVDVARRRAAGSAGGASGGPEKYHGVIGLRQLDPDSGAVLDMCSWGPNVLLYITQHGGVHAWDLRVKQDVWHLPCPPSMRHTDHLI</sequence>
<accession>A0ABQ7GGX6</accession>
<name>A0ABQ7GGX6_DUNSA</name>
<keyword evidence="3" id="KW-1185">Reference proteome</keyword>
<reference evidence="2" key="1">
    <citation type="submission" date="2017-08" db="EMBL/GenBank/DDBJ databases">
        <authorList>
            <person name="Polle J.E."/>
            <person name="Barry K."/>
            <person name="Cushman J."/>
            <person name="Schmutz J."/>
            <person name="Tran D."/>
            <person name="Hathwaick L.T."/>
            <person name="Yim W.C."/>
            <person name="Jenkins J."/>
            <person name="Mckie-Krisberg Z.M."/>
            <person name="Prochnik S."/>
            <person name="Lindquist E."/>
            <person name="Dockter R.B."/>
            <person name="Adam C."/>
            <person name="Molina H."/>
            <person name="Bunkerborg J."/>
            <person name="Jin E."/>
            <person name="Buchheim M."/>
            <person name="Magnuson J."/>
        </authorList>
    </citation>
    <scope>NUCLEOTIDE SEQUENCE</scope>
    <source>
        <strain evidence="2">CCAP 19/18</strain>
    </source>
</reference>
<keyword evidence="1" id="KW-0547">Nucleotide-binding</keyword>
<dbReference type="SUPFAM" id="SSF50978">
    <property type="entry name" value="WD40 repeat-like"/>
    <property type="match status" value="1"/>
</dbReference>
<proteinExistence type="predicted"/>
<dbReference type="PANTHER" id="PTHR17583">
    <property type="entry name" value="PHOSPHOINOSITIDE 3-KINASE REGULATORY SUBUNIT 4"/>
    <property type="match status" value="1"/>
</dbReference>
<gene>
    <name evidence="2" type="ORF">DUNSADRAFT_9721</name>
</gene>
<dbReference type="InterPro" id="IPR045162">
    <property type="entry name" value="Vps15-like"/>
</dbReference>
<evidence type="ECO:0000313" key="3">
    <source>
        <dbReference type="Proteomes" id="UP000815325"/>
    </source>
</evidence>
<feature type="non-terminal residue" evidence="2">
    <location>
        <position position="1"/>
    </location>
</feature>